<evidence type="ECO:0000259" key="4">
    <source>
        <dbReference type="Pfam" id="PF17919"/>
    </source>
</evidence>
<dbReference type="Pfam" id="PF17919">
    <property type="entry name" value="RT_RNaseH_2"/>
    <property type="match status" value="1"/>
</dbReference>
<keyword evidence="2" id="KW-0511">Multifunctional enzyme</keyword>
<keyword evidence="7" id="KW-1185">Reference proteome</keyword>
<dbReference type="PANTHER" id="PTHR37984">
    <property type="entry name" value="PROTEIN CBG26694"/>
    <property type="match status" value="1"/>
</dbReference>
<dbReference type="InterPro" id="IPR043502">
    <property type="entry name" value="DNA/RNA_pol_sf"/>
</dbReference>
<comment type="caution">
    <text evidence="6">The sequence shown here is derived from an EMBL/GenBank/DDBJ whole genome shotgun (WGS) entry which is preliminary data.</text>
</comment>
<feature type="domain" description="Integrase zinc-binding" evidence="5">
    <location>
        <begin position="95"/>
        <end position="132"/>
    </location>
</feature>
<gene>
    <name evidence="6" type="ORF">TCAL_16079</name>
</gene>
<dbReference type="AlphaFoldDB" id="A0A553PQE0"/>
<protein>
    <recommendedName>
        <fullName evidence="1">RNA-directed DNA polymerase</fullName>
        <ecNumber evidence="1">2.7.7.49</ecNumber>
    </recommendedName>
</protein>
<dbReference type="EC" id="2.7.7.49" evidence="1"/>
<sequence length="253" mass="28166">MRLLLKKNVAFLWLEDHAREFERVKDVLCSEPIMKPFDTALPTKLLTDASRDHGFGYALVQTNPLGHTHLGASSSREMLSSSRGELVQRSSNVLSQSGLTKTLTLAWQLYFWPEMAHEIKQRISSCEICQSRFPSLPAEPLLMAAAVASFPMQHVSAVNAGGVALLPLAVGDRVTVQDPVSKRWMPGSTILERMDHGRSYVLQSQHGAVLRRNRRFLCLDSTISTDLVETGPEPSDSPTALRRSRRLQGLPHE</sequence>
<evidence type="ECO:0000313" key="7">
    <source>
        <dbReference type="Proteomes" id="UP000318571"/>
    </source>
</evidence>
<reference evidence="6 7" key="1">
    <citation type="journal article" date="2018" name="Nat. Ecol. Evol.">
        <title>Genomic signatures of mitonuclear coevolution across populations of Tigriopus californicus.</title>
        <authorList>
            <person name="Barreto F.S."/>
            <person name="Watson E.T."/>
            <person name="Lima T.G."/>
            <person name="Willett C.S."/>
            <person name="Edmands S."/>
            <person name="Li W."/>
            <person name="Burton R.S."/>
        </authorList>
    </citation>
    <scope>NUCLEOTIDE SEQUENCE [LARGE SCALE GENOMIC DNA]</scope>
    <source>
        <strain evidence="6 7">San Diego</strain>
    </source>
</reference>
<evidence type="ECO:0000256" key="3">
    <source>
        <dbReference type="SAM" id="MobiDB-lite"/>
    </source>
</evidence>
<dbReference type="GO" id="GO:0003964">
    <property type="term" value="F:RNA-directed DNA polymerase activity"/>
    <property type="evidence" value="ECO:0007669"/>
    <property type="project" value="UniProtKB-EC"/>
</dbReference>
<dbReference type="InterPro" id="IPR041588">
    <property type="entry name" value="Integrase_H2C2"/>
</dbReference>
<feature type="region of interest" description="Disordered" evidence="3">
    <location>
        <begin position="227"/>
        <end position="253"/>
    </location>
</feature>
<evidence type="ECO:0000313" key="6">
    <source>
        <dbReference type="EMBL" id="TRY79893.1"/>
    </source>
</evidence>
<dbReference type="Gene3D" id="1.10.340.70">
    <property type="match status" value="1"/>
</dbReference>
<proteinExistence type="predicted"/>
<evidence type="ECO:0000256" key="1">
    <source>
        <dbReference type="ARBA" id="ARBA00012493"/>
    </source>
</evidence>
<name>A0A553PQE0_TIGCA</name>
<accession>A0A553PQE0</accession>
<dbReference type="STRING" id="6832.A0A553PQE0"/>
<dbReference type="Pfam" id="PF17921">
    <property type="entry name" value="Integrase_H2C2"/>
    <property type="match status" value="1"/>
</dbReference>
<evidence type="ECO:0000256" key="2">
    <source>
        <dbReference type="ARBA" id="ARBA00023268"/>
    </source>
</evidence>
<dbReference type="EMBL" id="VCGU01000002">
    <property type="protein sequence ID" value="TRY79893.1"/>
    <property type="molecule type" value="Genomic_DNA"/>
</dbReference>
<dbReference type="InterPro" id="IPR041577">
    <property type="entry name" value="RT_RNaseH_2"/>
</dbReference>
<feature type="domain" description="Reverse transcriptase/retrotransposon-derived protein RNase H-like" evidence="4">
    <location>
        <begin position="13"/>
        <end position="80"/>
    </location>
</feature>
<organism evidence="6 7">
    <name type="scientific">Tigriopus californicus</name>
    <name type="common">Marine copepod</name>
    <dbReference type="NCBI Taxonomy" id="6832"/>
    <lineage>
        <taxon>Eukaryota</taxon>
        <taxon>Metazoa</taxon>
        <taxon>Ecdysozoa</taxon>
        <taxon>Arthropoda</taxon>
        <taxon>Crustacea</taxon>
        <taxon>Multicrustacea</taxon>
        <taxon>Hexanauplia</taxon>
        <taxon>Copepoda</taxon>
        <taxon>Harpacticoida</taxon>
        <taxon>Harpacticidae</taxon>
        <taxon>Tigriopus</taxon>
    </lineage>
</organism>
<dbReference type="InterPro" id="IPR050951">
    <property type="entry name" value="Retrovirus_Pol_polyprotein"/>
</dbReference>
<dbReference type="SUPFAM" id="SSF56672">
    <property type="entry name" value="DNA/RNA polymerases"/>
    <property type="match status" value="1"/>
</dbReference>
<dbReference type="Proteomes" id="UP000318571">
    <property type="component" value="Chromosome 6"/>
</dbReference>
<evidence type="ECO:0000259" key="5">
    <source>
        <dbReference type="Pfam" id="PF17921"/>
    </source>
</evidence>
<dbReference type="PANTHER" id="PTHR37984:SF5">
    <property type="entry name" value="PROTEIN NYNRIN-LIKE"/>
    <property type="match status" value="1"/>
</dbReference>